<dbReference type="Gene3D" id="3.30.420.40">
    <property type="match status" value="2"/>
</dbReference>
<evidence type="ECO:0000313" key="1">
    <source>
        <dbReference type="EMBL" id="KAB5593090.1"/>
    </source>
</evidence>
<keyword evidence="2" id="KW-1185">Reference proteome</keyword>
<dbReference type="CDD" id="cd10170">
    <property type="entry name" value="ASKHA_NBD_HSP70"/>
    <property type="match status" value="1"/>
</dbReference>
<accession>A0A5N5QMU0</accession>
<name>A0A5N5QMU0_9AGAM</name>
<dbReference type="SUPFAM" id="SSF53067">
    <property type="entry name" value="Actin-like ATPase domain"/>
    <property type="match status" value="2"/>
</dbReference>
<dbReference type="PANTHER" id="PTHR14187">
    <property type="entry name" value="ALPHA KINASE/ELONGATION FACTOR 2 KINASE"/>
    <property type="match status" value="1"/>
</dbReference>
<dbReference type="InterPro" id="IPR043129">
    <property type="entry name" value="ATPase_NBD"/>
</dbReference>
<dbReference type="Gene3D" id="3.90.640.10">
    <property type="entry name" value="Actin, Chain A, domain 4"/>
    <property type="match status" value="1"/>
</dbReference>
<evidence type="ECO:0000313" key="2">
    <source>
        <dbReference type="Proteomes" id="UP000383932"/>
    </source>
</evidence>
<keyword evidence="1" id="KW-0346">Stress response</keyword>
<protein>
    <submittedName>
        <fullName evidence="1">Heat shock protein HSP70</fullName>
    </submittedName>
</protein>
<sequence length="611" mass="67844">MPPATTDPVPRLFTGEWQGEDRIVVGIDIGTTQSGVAFAFLENGSQQTIHRVTQWPGQQVTSLQSKIPSLIWYNENKEAVAIGAEALLPQIEERAEDEGWSLARHFKLHMHPSNMQTEYNLQLDALPVGVSRLQIYTDFLKYLLKHTKAYFEDRIVDGRHIWEKYRESTQFIIAHPNGWGTREQKFLRTAAVKAELTTEATARANIRFVTEAEASVHFCMHHTNLGSRLQPGMKFGVSDAGGSTVDTTIYTVISARPPLKLEEARASACVQAGAIFVNAAAEKHIHDTLVNGDVDEEDVKDYTKRGVDDFEKNLKRNFHDATEDKSIEVAGPRVNYPGLRIRRGRMTLPGELDRAVVKSIFDVCVDKIKVSVGQQMQGMDVAHLLLVGGFGDSPYLRQVFKDQYEPSGCQITLANDSTSKAVADGAIIWSTTDSVAGRAPRFSYGIETSIRYNPATPDHRGRDVIPSADGNDKVHGIWSLIAPKDVTLDTRAVARESFSRAFSTPNPDLDNFEIPLFAYSKARALTWMRERNGRLADGVQPSCVISANLASLGGALEPRIGTNGAMYWRLYFEVCMRFGGTEFEAFLEWEEGGGVRTSDAEIVPDDEVEDS</sequence>
<dbReference type="Proteomes" id="UP000383932">
    <property type="component" value="Unassembled WGS sequence"/>
</dbReference>
<proteinExistence type="predicted"/>
<dbReference type="AlphaFoldDB" id="A0A5N5QMU0"/>
<gene>
    <name evidence="1" type="ORF">CTheo_3472</name>
</gene>
<dbReference type="EMBL" id="SSOP01000046">
    <property type="protein sequence ID" value="KAB5593090.1"/>
    <property type="molecule type" value="Genomic_DNA"/>
</dbReference>
<dbReference type="OrthoDB" id="2963168at2759"/>
<organism evidence="1 2">
    <name type="scientific">Ceratobasidium theobromae</name>
    <dbReference type="NCBI Taxonomy" id="1582974"/>
    <lineage>
        <taxon>Eukaryota</taxon>
        <taxon>Fungi</taxon>
        <taxon>Dikarya</taxon>
        <taxon>Basidiomycota</taxon>
        <taxon>Agaricomycotina</taxon>
        <taxon>Agaricomycetes</taxon>
        <taxon>Cantharellales</taxon>
        <taxon>Ceratobasidiaceae</taxon>
        <taxon>Ceratobasidium</taxon>
    </lineage>
</organism>
<comment type="caution">
    <text evidence="1">The sequence shown here is derived from an EMBL/GenBank/DDBJ whole genome shotgun (WGS) entry which is preliminary data.</text>
</comment>
<dbReference type="PANTHER" id="PTHR14187:SF5">
    <property type="entry name" value="HEAT SHOCK 70 KDA PROTEIN 12A"/>
    <property type="match status" value="1"/>
</dbReference>
<reference evidence="1 2" key="1">
    <citation type="journal article" date="2019" name="Fungal Biol. Biotechnol.">
        <title>Draft genome sequence of fastidious pathogen Ceratobasidium theobromae, which causes vascular-streak dieback in Theobroma cacao.</title>
        <authorList>
            <person name="Ali S.S."/>
            <person name="Asman A."/>
            <person name="Shao J."/>
            <person name="Firmansyah A.P."/>
            <person name="Susilo A.W."/>
            <person name="Rosmana A."/>
            <person name="McMahon P."/>
            <person name="Junaid M."/>
            <person name="Guest D."/>
            <person name="Kheng T.Y."/>
            <person name="Meinhardt L.W."/>
            <person name="Bailey B.A."/>
        </authorList>
    </citation>
    <scope>NUCLEOTIDE SEQUENCE [LARGE SCALE GENOMIC DNA]</scope>
    <source>
        <strain evidence="1 2">CT2</strain>
    </source>
</reference>